<feature type="compositionally biased region" description="Polar residues" evidence="1">
    <location>
        <begin position="487"/>
        <end position="510"/>
    </location>
</feature>
<name>A0A6A6Y7Z7_9PEZI</name>
<feature type="compositionally biased region" description="Basic and acidic residues" evidence="1">
    <location>
        <begin position="558"/>
        <end position="578"/>
    </location>
</feature>
<keyword evidence="4" id="KW-1185">Reference proteome</keyword>
<reference evidence="5" key="3">
    <citation type="submission" date="2025-04" db="UniProtKB">
        <authorList>
            <consortium name="RefSeq"/>
        </authorList>
    </citation>
    <scope>IDENTIFICATION</scope>
    <source>
        <strain evidence="5">CBS 304.34</strain>
    </source>
</reference>
<feature type="compositionally biased region" description="Polar residues" evidence="1">
    <location>
        <begin position="528"/>
        <end position="540"/>
    </location>
</feature>
<feature type="compositionally biased region" description="Low complexity" evidence="1">
    <location>
        <begin position="132"/>
        <end position="146"/>
    </location>
</feature>
<dbReference type="RefSeq" id="XP_033570901.1">
    <property type="nucleotide sequence ID" value="XM_033718268.1"/>
</dbReference>
<dbReference type="PANTHER" id="PTHR39611:SF1">
    <property type="entry name" value="HYDROXYPROLINE-RICH GLYCOPROTEIN DZ-HRGP"/>
    <property type="match status" value="1"/>
</dbReference>
<reference evidence="3 5" key="1">
    <citation type="journal article" date="2020" name="Stud. Mycol.">
        <title>101 Dothideomycetes genomes: a test case for predicting lifestyles and emergence of pathogens.</title>
        <authorList>
            <person name="Haridas S."/>
            <person name="Albert R."/>
            <person name="Binder M."/>
            <person name="Bloem J."/>
            <person name="Labutti K."/>
            <person name="Salamov A."/>
            <person name="Andreopoulos B."/>
            <person name="Baker S."/>
            <person name="Barry K."/>
            <person name="Bills G."/>
            <person name="Bluhm B."/>
            <person name="Cannon C."/>
            <person name="Castanera R."/>
            <person name="Culley D."/>
            <person name="Daum C."/>
            <person name="Ezra D."/>
            <person name="Gonzalez J."/>
            <person name="Henrissat B."/>
            <person name="Kuo A."/>
            <person name="Liang C."/>
            <person name="Lipzen A."/>
            <person name="Lutzoni F."/>
            <person name="Magnuson J."/>
            <person name="Mondo S."/>
            <person name="Nolan M."/>
            <person name="Ohm R."/>
            <person name="Pangilinan J."/>
            <person name="Park H.-J."/>
            <person name="Ramirez L."/>
            <person name="Alfaro M."/>
            <person name="Sun H."/>
            <person name="Tritt A."/>
            <person name="Yoshinaga Y."/>
            <person name="Zwiers L.-H."/>
            <person name="Turgeon B."/>
            <person name="Goodwin S."/>
            <person name="Spatafora J."/>
            <person name="Crous P."/>
            <person name="Grigoriev I."/>
        </authorList>
    </citation>
    <scope>NUCLEOTIDE SEQUENCE</scope>
    <source>
        <strain evidence="3 5">CBS 304.34</strain>
    </source>
</reference>
<feature type="region of interest" description="Disordered" evidence="1">
    <location>
        <begin position="1"/>
        <end position="82"/>
    </location>
</feature>
<dbReference type="EMBL" id="MU003715">
    <property type="protein sequence ID" value="KAF2803937.1"/>
    <property type="molecule type" value="Genomic_DNA"/>
</dbReference>
<evidence type="ECO:0000313" key="4">
    <source>
        <dbReference type="Proteomes" id="UP000504636"/>
    </source>
</evidence>
<dbReference type="Proteomes" id="UP000504636">
    <property type="component" value="Unplaced"/>
</dbReference>
<dbReference type="Pfam" id="PF24355">
    <property type="entry name" value="DUF7514"/>
    <property type="match status" value="1"/>
</dbReference>
<accession>A0A6A6Y7Z7</accession>
<evidence type="ECO:0000313" key="3">
    <source>
        <dbReference type="EMBL" id="KAF2803937.1"/>
    </source>
</evidence>
<proteinExistence type="predicted"/>
<feature type="compositionally biased region" description="Low complexity" evidence="1">
    <location>
        <begin position="20"/>
        <end position="31"/>
    </location>
</feature>
<gene>
    <name evidence="3 5" type="ORF">BDZ99DRAFT_452348</name>
</gene>
<feature type="domain" description="DUF7514" evidence="2">
    <location>
        <begin position="227"/>
        <end position="389"/>
    </location>
</feature>
<dbReference type="GeneID" id="54459161"/>
<feature type="region of interest" description="Disordered" evidence="1">
    <location>
        <begin position="420"/>
        <end position="631"/>
    </location>
</feature>
<dbReference type="PANTHER" id="PTHR39611">
    <property type="entry name" value="HYDROXYPROLINE-RICH GLYCOPROTEIN DZ-HRGP-RELATED"/>
    <property type="match status" value="1"/>
</dbReference>
<protein>
    <recommendedName>
        <fullName evidence="2">DUF7514 domain-containing protein</fullName>
    </recommendedName>
</protein>
<evidence type="ECO:0000256" key="1">
    <source>
        <dbReference type="SAM" id="MobiDB-lite"/>
    </source>
</evidence>
<feature type="compositionally biased region" description="Polar residues" evidence="1">
    <location>
        <begin position="57"/>
        <end position="74"/>
    </location>
</feature>
<organism evidence="3">
    <name type="scientific">Mytilinidion resinicola</name>
    <dbReference type="NCBI Taxonomy" id="574789"/>
    <lineage>
        <taxon>Eukaryota</taxon>
        <taxon>Fungi</taxon>
        <taxon>Dikarya</taxon>
        <taxon>Ascomycota</taxon>
        <taxon>Pezizomycotina</taxon>
        <taxon>Dothideomycetes</taxon>
        <taxon>Pleosporomycetidae</taxon>
        <taxon>Mytilinidiales</taxon>
        <taxon>Mytilinidiaceae</taxon>
        <taxon>Mytilinidion</taxon>
    </lineage>
</organism>
<sequence>MAYDGYRGPLNPPDQHSSQYAYDTAYDTTYDPRSYQTNPASHHQNNAPAYYPPEPQSPRSRASSNTRSDGSQQPLYDALNNAFDKSDAASRVDPDLIAQITAQVRKQVLDDLKSSGVGVNAAPQPPPAQHYPTQSPTASTTASFPTRNVYTPPSPTRHDFESHGSNSPDPLRHDPMFDGTGDTPTPRQESTQPRQVYEQPSRSRPVTAARIPTDNGEATTVEKIWQPLFDSSGYPTARLGQFLRGLANHIIDDYEPKKSLVISPAKMQKFYGDVKLSDEIYPWGTIFGKLPNSTLSKMYRDMKCQHHLIQDEVHLVPNIPALTPDGFQEWMTAMIQAYPDTEHDRLSRAVLDMPISNADDTKERFPKELPRRLFPKHENLQAQQRCAAAVSAEGAVPLKKQPTFPPPPPLAPTVNASLERERSPYGGPALDSSISAIDTDEEDELPRSIPIERERQPYSAAPSGGRVFEEPAAMKSDTETHTRGHRSQSSANLNQWPSTSARPTDYPPSTTRHHRTSSILNGRRPRSPSFSNPGTRSDTFISDAPRYSASNIYDADEENRRFAKDAEAKRDWARRQADDDAVPNRTRAESITGGVSYGGHDEYYGGRGGSNAYDGAGSGRGYGASYNDRRY</sequence>
<feature type="compositionally biased region" description="Polar residues" evidence="1">
    <location>
        <begin position="34"/>
        <end position="47"/>
    </location>
</feature>
<feature type="region of interest" description="Disordered" evidence="1">
    <location>
        <begin position="115"/>
        <end position="208"/>
    </location>
</feature>
<evidence type="ECO:0000259" key="2">
    <source>
        <dbReference type="Pfam" id="PF24355"/>
    </source>
</evidence>
<dbReference type="AlphaFoldDB" id="A0A6A6Y7Z7"/>
<feature type="compositionally biased region" description="Polar residues" evidence="1">
    <location>
        <begin position="182"/>
        <end position="204"/>
    </location>
</feature>
<evidence type="ECO:0000313" key="5">
    <source>
        <dbReference type="RefSeq" id="XP_033570901.1"/>
    </source>
</evidence>
<reference evidence="5" key="2">
    <citation type="submission" date="2020-04" db="EMBL/GenBank/DDBJ databases">
        <authorList>
            <consortium name="NCBI Genome Project"/>
        </authorList>
    </citation>
    <scope>NUCLEOTIDE SEQUENCE</scope>
    <source>
        <strain evidence="5">CBS 304.34</strain>
    </source>
</reference>
<dbReference type="InterPro" id="IPR055936">
    <property type="entry name" value="DUF7514"/>
</dbReference>
<dbReference type="OrthoDB" id="5413703at2759"/>